<feature type="region of interest" description="Disordered" evidence="1">
    <location>
        <begin position="193"/>
        <end position="231"/>
    </location>
</feature>
<gene>
    <name evidence="2" type="ORF">K469DRAFT_756502</name>
</gene>
<evidence type="ECO:0000256" key="1">
    <source>
        <dbReference type="SAM" id="MobiDB-lite"/>
    </source>
</evidence>
<name>A0A6A6D694_9PEZI</name>
<feature type="region of interest" description="Disordered" evidence="1">
    <location>
        <begin position="83"/>
        <end position="104"/>
    </location>
</feature>
<evidence type="ECO:0000313" key="3">
    <source>
        <dbReference type="Proteomes" id="UP000800200"/>
    </source>
</evidence>
<sequence>MSQNAETMTVMEATAATFAIQTSIGASQKERKRQHRKTSKEASKNSKAAVAETIPTNVKPASEAAPVQGKVIRLTTISEAEAKLADQKYSRSRSASSSDARRPPVWAVGDRRVAVQSAPALPDATCSPNAPYLDAAGAALLPSRDRSISSENSKKSIAKNGASSESSSFKILLSRKSPDSTLASNPFAALDVAEPNNLGSAGSPIGGAQAKESRWKRKTATPSNPATGSQTANKCFASAISSSSQKAPVQDASSSPVSTITPAAAPHNPESEVNKLQVVLEVSSAADFPTLPLASPITSWRSSTSIGSHATSVQLPSSTQWPSRDDSPVKLRFSLQKFTQSAKQEKTSHIVEQPIDNIYNMAQSHRKFILTGPQMRGHVGKESVRKISKRAPKAASSMANKHFDGILTSLGTRFQKT</sequence>
<proteinExistence type="predicted"/>
<dbReference type="Proteomes" id="UP000800200">
    <property type="component" value="Unassembled WGS sequence"/>
</dbReference>
<keyword evidence="3" id="KW-1185">Reference proteome</keyword>
<evidence type="ECO:0000313" key="2">
    <source>
        <dbReference type="EMBL" id="KAF2174974.1"/>
    </source>
</evidence>
<feature type="region of interest" description="Disordered" evidence="1">
    <location>
        <begin position="246"/>
        <end position="269"/>
    </location>
</feature>
<accession>A0A6A6D694</accession>
<feature type="region of interest" description="Disordered" evidence="1">
    <location>
        <begin position="23"/>
        <end position="66"/>
    </location>
</feature>
<feature type="compositionally biased region" description="Polar residues" evidence="1">
    <location>
        <begin position="246"/>
        <end position="261"/>
    </location>
</feature>
<dbReference type="OrthoDB" id="3801338at2759"/>
<feature type="compositionally biased region" description="Polar residues" evidence="1">
    <location>
        <begin position="220"/>
        <end position="231"/>
    </location>
</feature>
<protein>
    <submittedName>
        <fullName evidence="2">Uncharacterized protein</fullName>
    </submittedName>
</protein>
<dbReference type="AlphaFoldDB" id="A0A6A6D694"/>
<reference evidence="2" key="1">
    <citation type="journal article" date="2020" name="Stud. Mycol.">
        <title>101 Dothideomycetes genomes: a test case for predicting lifestyles and emergence of pathogens.</title>
        <authorList>
            <person name="Haridas S."/>
            <person name="Albert R."/>
            <person name="Binder M."/>
            <person name="Bloem J."/>
            <person name="Labutti K."/>
            <person name="Salamov A."/>
            <person name="Andreopoulos B."/>
            <person name="Baker S."/>
            <person name="Barry K."/>
            <person name="Bills G."/>
            <person name="Bluhm B."/>
            <person name="Cannon C."/>
            <person name="Castanera R."/>
            <person name="Culley D."/>
            <person name="Daum C."/>
            <person name="Ezra D."/>
            <person name="Gonzalez J."/>
            <person name="Henrissat B."/>
            <person name="Kuo A."/>
            <person name="Liang C."/>
            <person name="Lipzen A."/>
            <person name="Lutzoni F."/>
            <person name="Magnuson J."/>
            <person name="Mondo S."/>
            <person name="Nolan M."/>
            <person name="Ohm R."/>
            <person name="Pangilinan J."/>
            <person name="Park H.-J."/>
            <person name="Ramirez L."/>
            <person name="Alfaro M."/>
            <person name="Sun H."/>
            <person name="Tritt A."/>
            <person name="Yoshinaga Y."/>
            <person name="Zwiers L.-H."/>
            <person name="Turgeon B."/>
            <person name="Goodwin S."/>
            <person name="Spatafora J."/>
            <person name="Crous P."/>
            <person name="Grigoriev I."/>
        </authorList>
    </citation>
    <scope>NUCLEOTIDE SEQUENCE</scope>
    <source>
        <strain evidence="2">CBS 207.26</strain>
    </source>
</reference>
<organism evidence="2 3">
    <name type="scientific">Zopfia rhizophila CBS 207.26</name>
    <dbReference type="NCBI Taxonomy" id="1314779"/>
    <lineage>
        <taxon>Eukaryota</taxon>
        <taxon>Fungi</taxon>
        <taxon>Dikarya</taxon>
        <taxon>Ascomycota</taxon>
        <taxon>Pezizomycotina</taxon>
        <taxon>Dothideomycetes</taxon>
        <taxon>Dothideomycetes incertae sedis</taxon>
        <taxon>Zopfiaceae</taxon>
        <taxon>Zopfia</taxon>
    </lineage>
</organism>
<dbReference type="EMBL" id="ML994756">
    <property type="protein sequence ID" value="KAF2174974.1"/>
    <property type="molecule type" value="Genomic_DNA"/>
</dbReference>